<reference evidence="2" key="1">
    <citation type="submission" date="2023-06" db="EMBL/GenBank/DDBJ databases">
        <title>Reference genome for the Northern bat (Eptesicus nilssonii), a most northern bat species.</title>
        <authorList>
            <person name="Laine V.N."/>
            <person name="Pulliainen A.T."/>
            <person name="Lilley T.M."/>
        </authorList>
    </citation>
    <scope>NUCLEOTIDE SEQUENCE</scope>
    <source>
        <strain evidence="2">BLF_Eptnil</strain>
        <tissue evidence="2">Kidney</tissue>
    </source>
</reference>
<proteinExistence type="predicted"/>
<evidence type="ECO:0000313" key="3">
    <source>
        <dbReference type="Proteomes" id="UP001177744"/>
    </source>
</evidence>
<comment type="caution">
    <text evidence="2">The sequence shown here is derived from an EMBL/GenBank/DDBJ whole genome shotgun (WGS) entry which is preliminary data.</text>
</comment>
<gene>
    <name evidence="2" type="ORF">QTO34_000041</name>
</gene>
<dbReference type="AlphaFoldDB" id="A0AA40IAU1"/>
<name>A0AA40IAU1_CNENI</name>
<keyword evidence="3" id="KW-1185">Reference proteome</keyword>
<dbReference type="Proteomes" id="UP001177744">
    <property type="component" value="Unassembled WGS sequence"/>
</dbReference>
<dbReference type="EMBL" id="JAULJE010000001">
    <property type="protein sequence ID" value="KAK1346188.1"/>
    <property type="molecule type" value="Genomic_DNA"/>
</dbReference>
<protein>
    <submittedName>
        <fullName evidence="2">Uncharacterized protein</fullName>
    </submittedName>
</protein>
<organism evidence="2 3">
    <name type="scientific">Cnephaeus nilssonii</name>
    <name type="common">Northern bat</name>
    <name type="synonym">Eptesicus nilssonii</name>
    <dbReference type="NCBI Taxonomy" id="3371016"/>
    <lineage>
        <taxon>Eukaryota</taxon>
        <taxon>Metazoa</taxon>
        <taxon>Chordata</taxon>
        <taxon>Craniata</taxon>
        <taxon>Vertebrata</taxon>
        <taxon>Euteleostomi</taxon>
        <taxon>Mammalia</taxon>
        <taxon>Eutheria</taxon>
        <taxon>Laurasiatheria</taxon>
        <taxon>Chiroptera</taxon>
        <taxon>Yangochiroptera</taxon>
        <taxon>Vespertilionidae</taxon>
        <taxon>Cnephaeus</taxon>
    </lineage>
</organism>
<feature type="compositionally biased region" description="Basic and acidic residues" evidence="1">
    <location>
        <begin position="9"/>
        <end position="36"/>
    </location>
</feature>
<sequence>MGCFFSKRRNSEKESQPKGEEEPPKQYSWDQREKVTPARRTSPPPLAPSRPARTCLCDFQSPEEFVHGNPVLQVPDLRKWMLFAGCSAPYFCSCLSDCSWVS</sequence>
<feature type="region of interest" description="Disordered" evidence="1">
    <location>
        <begin position="1"/>
        <end position="52"/>
    </location>
</feature>
<accession>A0AA40IAU1</accession>
<evidence type="ECO:0000256" key="1">
    <source>
        <dbReference type="SAM" id="MobiDB-lite"/>
    </source>
</evidence>
<evidence type="ECO:0000313" key="2">
    <source>
        <dbReference type="EMBL" id="KAK1346188.1"/>
    </source>
</evidence>